<evidence type="ECO:0000313" key="3">
    <source>
        <dbReference type="Proteomes" id="UP000218784"/>
    </source>
</evidence>
<dbReference type="InterPro" id="IPR016833">
    <property type="entry name" value="Put_Na-Bile_cotransptr"/>
</dbReference>
<comment type="caution">
    <text evidence="2">The sequence shown here is derived from an EMBL/GenBank/DDBJ whole genome shotgun (WGS) entry which is preliminary data.</text>
</comment>
<feature type="transmembrane region" description="Helical" evidence="1">
    <location>
        <begin position="99"/>
        <end position="121"/>
    </location>
</feature>
<dbReference type="Gene3D" id="1.20.1530.20">
    <property type="match status" value="1"/>
</dbReference>
<keyword evidence="1" id="KW-0812">Transmembrane</keyword>
<feature type="transmembrane region" description="Helical" evidence="1">
    <location>
        <begin position="267"/>
        <end position="290"/>
    </location>
</feature>
<evidence type="ECO:0000256" key="1">
    <source>
        <dbReference type="SAM" id="Phobius"/>
    </source>
</evidence>
<keyword evidence="1" id="KW-0472">Membrane</keyword>
<dbReference type="GO" id="GO:0005886">
    <property type="term" value="C:plasma membrane"/>
    <property type="evidence" value="ECO:0007669"/>
    <property type="project" value="TreeGrafter"/>
</dbReference>
<dbReference type="InterPro" id="IPR038770">
    <property type="entry name" value="Na+/solute_symporter_sf"/>
</dbReference>
<proteinExistence type="predicted"/>
<dbReference type="PANTHER" id="PTHR18640">
    <property type="entry name" value="SOLUTE CARRIER FAMILY 10 MEMBER 7"/>
    <property type="match status" value="1"/>
</dbReference>
<name>A0A2A4HXU8_9SPHN</name>
<feature type="transmembrane region" description="Helical" evidence="1">
    <location>
        <begin position="207"/>
        <end position="225"/>
    </location>
</feature>
<feature type="transmembrane region" description="Helical" evidence="1">
    <location>
        <begin position="71"/>
        <end position="93"/>
    </location>
</feature>
<protein>
    <recommendedName>
        <fullName evidence="4">Bile acid:sodium symporter</fullName>
    </recommendedName>
</protein>
<accession>A0A2A4HXU8</accession>
<dbReference type="AlphaFoldDB" id="A0A2A4HXU8"/>
<dbReference type="EMBL" id="NWVD01000005">
    <property type="protein sequence ID" value="PCG08487.1"/>
    <property type="molecule type" value="Genomic_DNA"/>
</dbReference>
<dbReference type="PANTHER" id="PTHR18640:SF5">
    <property type="entry name" value="SODIUM_BILE ACID COTRANSPORTER 7"/>
    <property type="match status" value="1"/>
</dbReference>
<dbReference type="Proteomes" id="UP000218784">
    <property type="component" value="Unassembled WGS sequence"/>
</dbReference>
<dbReference type="RefSeq" id="WP_096612862.1">
    <property type="nucleotide sequence ID" value="NZ_NWVD01000005.1"/>
</dbReference>
<feature type="transmembrane region" description="Helical" evidence="1">
    <location>
        <begin position="237"/>
        <end position="255"/>
    </location>
</feature>
<feature type="transmembrane region" description="Helical" evidence="1">
    <location>
        <begin position="128"/>
        <end position="152"/>
    </location>
</feature>
<keyword evidence="1" id="KW-1133">Transmembrane helix</keyword>
<dbReference type="PIRSF" id="PIRSF026166">
    <property type="entry name" value="UCP026166"/>
    <property type="match status" value="1"/>
</dbReference>
<dbReference type="Pfam" id="PF13593">
    <property type="entry name" value="SBF_like"/>
    <property type="match status" value="1"/>
</dbReference>
<keyword evidence="3" id="KW-1185">Reference proteome</keyword>
<evidence type="ECO:0000313" key="2">
    <source>
        <dbReference type="EMBL" id="PCG08487.1"/>
    </source>
</evidence>
<feature type="transmembrane region" description="Helical" evidence="1">
    <location>
        <begin position="32"/>
        <end position="50"/>
    </location>
</feature>
<evidence type="ECO:0008006" key="4">
    <source>
        <dbReference type="Google" id="ProtNLM"/>
    </source>
</evidence>
<reference evidence="2 3" key="1">
    <citation type="submission" date="2017-09" db="EMBL/GenBank/DDBJ databases">
        <title>Sphingomonas ginsenosidimutans KACC 14949, whole genome shotgun sequence.</title>
        <authorList>
            <person name="Feng G."/>
            <person name="Zhu H."/>
        </authorList>
    </citation>
    <scope>NUCLEOTIDE SEQUENCE [LARGE SCALE GENOMIC DNA]</scope>
    <source>
        <strain evidence="2 3">KACC 14949</strain>
    </source>
</reference>
<sequence>MRRLSLPSVDPFLLWLIGTVAAASLLPATGRWATAFGMLADAAIALLFFLHGAKLSREAIVAGMGNWRLHAMVLASTYILFPLVGLAVLHAGGAAIDPVMASGLLFLTLLPSTVQSSIAFTAMARGNVAAAVCSASMSNLIGIVATPLLVQVAMHPAASAGGGMAWGSVKTIALQLLLPFVAGHLLRPWIGGFVARHKAVLQPVDRGSILLVVYAAFSAAVVEGIWQRVGALDLAGLLLWCALILGVVVVANVVAARIAGLSREDAIVLLFCGSKKSLVSGVPMAGALFAPAQVGLVVLPLMVFHQLQLFLCAALAGRFARDAAARDAAMLPPLGEAGAIAAAARAGFAIPDACLPGVVSNLELLTRHATTLRGPAA</sequence>
<gene>
    <name evidence="2" type="ORF">COA17_12460</name>
</gene>
<organism evidence="2 3">
    <name type="scientific">Sphingomonas ginsenosidimutans</name>
    <dbReference type="NCBI Taxonomy" id="862134"/>
    <lineage>
        <taxon>Bacteria</taxon>
        <taxon>Pseudomonadati</taxon>
        <taxon>Pseudomonadota</taxon>
        <taxon>Alphaproteobacteria</taxon>
        <taxon>Sphingomonadales</taxon>
        <taxon>Sphingomonadaceae</taxon>
        <taxon>Sphingomonas</taxon>
    </lineage>
</organism>
<feature type="transmembrane region" description="Helical" evidence="1">
    <location>
        <begin position="172"/>
        <end position="195"/>
    </location>
</feature>